<dbReference type="Pfam" id="PF00732">
    <property type="entry name" value="GMC_oxred_N"/>
    <property type="match status" value="1"/>
</dbReference>
<gene>
    <name evidence="20" type="ORF">NP233_g29</name>
</gene>
<protein>
    <recommendedName>
        <fullName evidence="5">pyranose dehydrogenase (acceptor)</fullName>
        <ecNumber evidence="5">1.1.99.29</ecNumber>
    </recommendedName>
</protein>
<organism evidence="20 21">
    <name type="scientific">Leucocoprinus birnbaumii</name>
    <dbReference type="NCBI Taxonomy" id="56174"/>
    <lineage>
        <taxon>Eukaryota</taxon>
        <taxon>Fungi</taxon>
        <taxon>Dikarya</taxon>
        <taxon>Basidiomycota</taxon>
        <taxon>Agaricomycotina</taxon>
        <taxon>Agaricomycetes</taxon>
        <taxon>Agaricomycetidae</taxon>
        <taxon>Agaricales</taxon>
        <taxon>Agaricineae</taxon>
        <taxon>Agaricaceae</taxon>
        <taxon>Leucocoprinus</taxon>
    </lineage>
</organism>
<reference evidence="20" key="1">
    <citation type="submission" date="2022-07" db="EMBL/GenBank/DDBJ databases">
        <title>Genome Sequence of Leucocoprinus birnbaumii.</title>
        <authorList>
            <person name="Buettner E."/>
        </authorList>
    </citation>
    <scope>NUCLEOTIDE SEQUENCE</scope>
    <source>
        <strain evidence="20">VT141</strain>
    </source>
</reference>
<dbReference type="SUPFAM" id="SSF54373">
    <property type="entry name" value="FAD-linked reductases, C-terminal domain"/>
    <property type="match status" value="1"/>
</dbReference>
<evidence type="ECO:0000256" key="17">
    <source>
        <dbReference type="SAM" id="SignalP"/>
    </source>
</evidence>
<name>A0AAD5YW52_9AGAR</name>
<evidence type="ECO:0000256" key="13">
    <source>
        <dbReference type="ARBA" id="ARBA00034050"/>
    </source>
</evidence>
<dbReference type="InterPro" id="IPR036188">
    <property type="entry name" value="FAD/NAD-bd_sf"/>
</dbReference>
<dbReference type="Gene3D" id="3.50.50.60">
    <property type="entry name" value="FAD/NAD(P)-binding domain"/>
    <property type="match status" value="1"/>
</dbReference>
<feature type="chain" id="PRO_5042221160" description="pyranose dehydrogenase (acceptor)" evidence="17">
    <location>
        <begin position="25"/>
        <end position="597"/>
    </location>
</feature>
<feature type="signal peptide" evidence="17">
    <location>
        <begin position="1"/>
        <end position="24"/>
    </location>
</feature>
<sequence>MLSNSIRLRGLIACIVLCAQVTLGAVFFQGPEELPKNAKYDFIIAGGGTGGAAVAGRLAQNRKWKVLIIEAGPSNLNVFATRVPGLRSQLKSTIVDWNYTSIAEPGLNGRAMGYSRGRMLGGCSSHNTMVYTRGSKDDWNMRAEITGDRDLTWDRMLPLLKKAEKLVQDSENQREQNHIDPSVLGHNGPLAVTAPYSSHPMNDLFLQATKELGDQFPFVPDMNSGRPIGISWTQSTIDNKGERSSSATAYVENMSGDNLHVLLNTYVTRVLPIGKGKKAEFRGVEFALNAQSPKLQLEAKREVIVAGGVIGTPQILMNSGIGKRDELEALGIKTLVDNPSVGKNFTDQPSSTVMFNTTIQNTDIDMTAALAEWNATRTGPMSRAGEINMIGWLRLPDDSPALTQFADPSPGKDAPHIEMFFKTISTQGVVLPPGSPNVTALQFSHTNLHPVSRGSVTLNSSDPFAPPKIDLGLLTEDVDLAILREGIRNARKLFAAPVFANSVFGTVSPASNITSDEDLNAYLRGAVVPIMHGASTAMMSPRGASWGVVDPDFRVKGTTGLRVVDASIFPTMPSGHTQASIYGFAERASELIADSCK</sequence>
<comment type="subcellular location">
    <subcellularLocation>
        <location evidence="2">Secreted</location>
    </subcellularLocation>
</comment>
<feature type="binding site" evidence="16">
    <location>
        <begin position="127"/>
        <end position="130"/>
    </location>
    <ligand>
        <name>FAD</name>
        <dbReference type="ChEBI" id="CHEBI:57692"/>
    </ligand>
</feature>
<keyword evidence="7" id="KW-0285">Flavoprotein</keyword>
<dbReference type="InterPro" id="IPR012132">
    <property type="entry name" value="GMC_OxRdtase"/>
</dbReference>
<evidence type="ECO:0000256" key="12">
    <source>
        <dbReference type="ARBA" id="ARBA00034029"/>
    </source>
</evidence>
<evidence type="ECO:0000256" key="2">
    <source>
        <dbReference type="ARBA" id="ARBA00004613"/>
    </source>
</evidence>
<evidence type="ECO:0000256" key="9">
    <source>
        <dbReference type="ARBA" id="ARBA00024699"/>
    </source>
</evidence>
<accession>A0AAD5YW52</accession>
<feature type="domain" description="Glucose-methanol-choline oxidoreductase C-terminal" evidence="19">
    <location>
        <begin position="450"/>
        <end position="585"/>
    </location>
</feature>
<feature type="domain" description="Glucose-methanol-choline oxidoreductase N-terminal" evidence="18">
    <location>
        <begin position="40"/>
        <end position="349"/>
    </location>
</feature>
<dbReference type="GO" id="GO:0033718">
    <property type="term" value="F:pyranose dehydrogenase (acceptor) activity"/>
    <property type="evidence" value="ECO:0007669"/>
    <property type="project" value="UniProtKB-EC"/>
</dbReference>
<comment type="catalytic activity">
    <reaction evidence="13">
        <text>a pyranoside + acceptor = a pyranosid-3-ulose + reduced acceptor.</text>
        <dbReference type="EC" id="1.1.99.29"/>
    </reaction>
</comment>
<evidence type="ECO:0000256" key="7">
    <source>
        <dbReference type="ARBA" id="ARBA00022630"/>
    </source>
</evidence>
<evidence type="ECO:0000256" key="8">
    <source>
        <dbReference type="ARBA" id="ARBA00022827"/>
    </source>
</evidence>
<dbReference type="SUPFAM" id="SSF51905">
    <property type="entry name" value="FAD/NAD(P)-binding domain"/>
    <property type="match status" value="1"/>
</dbReference>
<evidence type="ECO:0000256" key="1">
    <source>
        <dbReference type="ARBA" id="ARBA00001974"/>
    </source>
</evidence>
<dbReference type="InterPro" id="IPR000172">
    <property type="entry name" value="GMC_OxRdtase_N"/>
</dbReference>
<evidence type="ECO:0000256" key="11">
    <source>
        <dbReference type="ARBA" id="ARBA00034010"/>
    </source>
</evidence>
<dbReference type="GO" id="GO:0005576">
    <property type="term" value="C:extracellular region"/>
    <property type="evidence" value="ECO:0007669"/>
    <property type="project" value="UniProtKB-SubCell"/>
</dbReference>
<keyword evidence="21" id="KW-1185">Reference proteome</keyword>
<dbReference type="Proteomes" id="UP001213000">
    <property type="component" value="Unassembled WGS sequence"/>
</dbReference>
<dbReference type="PANTHER" id="PTHR11552">
    <property type="entry name" value="GLUCOSE-METHANOL-CHOLINE GMC OXIDOREDUCTASE"/>
    <property type="match status" value="1"/>
</dbReference>
<evidence type="ECO:0000256" key="14">
    <source>
        <dbReference type="ARBA" id="ARBA00034059"/>
    </source>
</evidence>
<evidence type="ECO:0000313" key="21">
    <source>
        <dbReference type="Proteomes" id="UP001213000"/>
    </source>
</evidence>
<evidence type="ECO:0000256" key="5">
    <source>
        <dbReference type="ARBA" id="ARBA00013177"/>
    </source>
</evidence>
<proteinExistence type="inferred from homology"/>
<dbReference type="EC" id="1.1.99.29" evidence="5"/>
<comment type="function">
    <text evidence="9">Catalyzes the single-oxidation or sequential double oxidation reaction of carbohydrates primarily at carbon-2 and/or carbon-3 with the concomitant reduction of the flavin. The enzyme exhibits a broad sugar substrate specificity, oxidizing different aldopyranoses to the corresponding C-1, C-2, C-3 or C-1,2, C-2,3 and C-3,4 (di)dehydro sugars with substrate-specific regioselectivity. Accepts only a narrow range of electron acceptors such as substituted benzoquinones and complexed metal ions and reacts extremely slowly with O(2) as acceptor. May play a role in the natural recycling of plant matter by oxidizing all major monosaccharides in lignocellulose and by reducing quinone compounds or reactive radical species generated during lignin depolymerization.</text>
</comment>
<dbReference type="EMBL" id="JANIEX010000001">
    <property type="protein sequence ID" value="KAJ3576989.1"/>
    <property type="molecule type" value="Genomic_DNA"/>
</dbReference>
<comment type="subunit">
    <text evidence="4">Monomer.</text>
</comment>
<comment type="catalytic activity">
    <reaction evidence="10">
        <text>pyranose + acceptor = pyranos-2-ulose + reduced acceptor.</text>
        <dbReference type="EC" id="1.1.99.29"/>
    </reaction>
</comment>
<comment type="catalytic activity">
    <reaction evidence="11">
        <text>pyranose + acceptor = pyranos-2,3-diulose + reduced acceptor.</text>
        <dbReference type="EC" id="1.1.99.29"/>
    </reaction>
</comment>
<evidence type="ECO:0000256" key="15">
    <source>
        <dbReference type="PIRSR" id="PIRSR000137-1"/>
    </source>
</evidence>
<comment type="caution">
    <text evidence="20">The sequence shown here is derived from an EMBL/GenBank/DDBJ whole genome shotgun (WGS) entry which is preliminary data.</text>
</comment>
<evidence type="ECO:0000256" key="4">
    <source>
        <dbReference type="ARBA" id="ARBA00011245"/>
    </source>
</evidence>
<comment type="catalytic activity">
    <reaction evidence="12">
        <text>pyranose + acceptor = pyranos-3-ulose + reduced acceptor.</text>
        <dbReference type="EC" id="1.1.99.29"/>
    </reaction>
</comment>
<evidence type="ECO:0000256" key="10">
    <source>
        <dbReference type="ARBA" id="ARBA00033986"/>
    </source>
</evidence>
<evidence type="ECO:0000256" key="16">
    <source>
        <dbReference type="PIRSR" id="PIRSR000137-2"/>
    </source>
</evidence>
<evidence type="ECO:0000313" key="20">
    <source>
        <dbReference type="EMBL" id="KAJ3576989.1"/>
    </source>
</evidence>
<dbReference type="PIRSF" id="PIRSF000137">
    <property type="entry name" value="Alcohol_oxidase"/>
    <property type="match status" value="1"/>
</dbReference>
<comment type="catalytic activity">
    <reaction evidence="14">
        <text>a pyranoside + acceptor = a pyranosid-3,4-diulose + reduced acceptor.</text>
        <dbReference type="EC" id="1.1.99.29"/>
    </reaction>
</comment>
<evidence type="ECO:0000259" key="19">
    <source>
        <dbReference type="Pfam" id="PF05199"/>
    </source>
</evidence>
<feature type="active site" description="Proton acceptor" evidence="15">
    <location>
        <position position="576"/>
    </location>
</feature>
<evidence type="ECO:0000256" key="6">
    <source>
        <dbReference type="ARBA" id="ARBA00022525"/>
    </source>
</evidence>
<feature type="active site" description="Proton donor" evidence="15">
    <location>
        <position position="532"/>
    </location>
</feature>
<dbReference type="AlphaFoldDB" id="A0AAD5YW52"/>
<evidence type="ECO:0000259" key="18">
    <source>
        <dbReference type="Pfam" id="PF00732"/>
    </source>
</evidence>
<dbReference type="PANTHER" id="PTHR11552:SF147">
    <property type="entry name" value="CHOLINE DEHYDROGENASE, MITOCHONDRIAL"/>
    <property type="match status" value="1"/>
</dbReference>
<keyword evidence="6" id="KW-0964">Secreted</keyword>
<dbReference type="GO" id="GO:0050660">
    <property type="term" value="F:flavin adenine dinucleotide binding"/>
    <property type="evidence" value="ECO:0007669"/>
    <property type="project" value="InterPro"/>
</dbReference>
<keyword evidence="17" id="KW-0732">Signal</keyword>
<keyword evidence="8 16" id="KW-0274">FAD</keyword>
<comment type="similarity">
    <text evidence="3">Belongs to the GMC oxidoreductase family.</text>
</comment>
<dbReference type="Pfam" id="PF05199">
    <property type="entry name" value="GMC_oxred_C"/>
    <property type="match status" value="1"/>
</dbReference>
<comment type="cofactor">
    <cofactor evidence="1 16">
        <name>FAD</name>
        <dbReference type="ChEBI" id="CHEBI:57692"/>
    </cofactor>
</comment>
<evidence type="ECO:0000256" key="3">
    <source>
        <dbReference type="ARBA" id="ARBA00010790"/>
    </source>
</evidence>
<feature type="binding site" evidence="16">
    <location>
        <position position="267"/>
    </location>
    <ligand>
        <name>FAD</name>
        <dbReference type="ChEBI" id="CHEBI:57692"/>
    </ligand>
</feature>
<dbReference type="Gene3D" id="3.30.560.10">
    <property type="entry name" value="Glucose Oxidase, domain 3"/>
    <property type="match status" value="1"/>
</dbReference>
<dbReference type="InterPro" id="IPR007867">
    <property type="entry name" value="GMC_OxRtase_C"/>
</dbReference>